<feature type="region of interest" description="Disordered" evidence="4">
    <location>
        <begin position="739"/>
        <end position="759"/>
    </location>
</feature>
<evidence type="ECO:0000256" key="2">
    <source>
        <dbReference type="PROSITE-ProRule" id="PRU00035"/>
    </source>
</evidence>
<dbReference type="Proteomes" id="UP001369086">
    <property type="component" value="Unassembled WGS sequence"/>
</dbReference>
<evidence type="ECO:0000313" key="6">
    <source>
        <dbReference type="EMBL" id="KAK6472576.1"/>
    </source>
</evidence>
<protein>
    <submittedName>
        <fullName evidence="6">Cat eye syndrome critical region protein 2-like protein</fullName>
    </submittedName>
</protein>
<organism evidence="6 7">
    <name type="scientific">Huso huso</name>
    <name type="common">Beluga</name>
    <name type="synonym">Acipenser huso</name>
    <dbReference type="NCBI Taxonomy" id="61971"/>
    <lineage>
        <taxon>Eukaryota</taxon>
        <taxon>Metazoa</taxon>
        <taxon>Chordata</taxon>
        <taxon>Craniata</taxon>
        <taxon>Vertebrata</taxon>
        <taxon>Euteleostomi</taxon>
        <taxon>Actinopterygii</taxon>
        <taxon>Chondrostei</taxon>
        <taxon>Acipenseriformes</taxon>
        <taxon>Acipenseridae</taxon>
        <taxon>Huso</taxon>
    </lineage>
</organism>
<dbReference type="PROSITE" id="PS00633">
    <property type="entry name" value="BROMODOMAIN_1"/>
    <property type="match status" value="1"/>
</dbReference>
<dbReference type="PRINTS" id="PR00503">
    <property type="entry name" value="BROMODOMAIN"/>
</dbReference>
<dbReference type="PANTHER" id="PTHR47092:SF1">
    <property type="entry name" value="CHROMATIN REMODELING REGULATOR CECR2"/>
    <property type="match status" value="1"/>
</dbReference>
<name>A0ABR0YJK6_HUSHU</name>
<feature type="coiled-coil region" evidence="3">
    <location>
        <begin position="285"/>
        <end position="312"/>
    </location>
</feature>
<dbReference type="InterPro" id="IPR029614">
    <property type="entry name" value="CECR2"/>
</dbReference>
<keyword evidence="1 2" id="KW-0103">Bromodomain</keyword>
<dbReference type="SUPFAM" id="SSF47370">
    <property type="entry name" value="Bromodomain"/>
    <property type="match status" value="1"/>
</dbReference>
<dbReference type="EMBL" id="JAHFZB010000029">
    <property type="protein sequence ID" value="KAK6472576.1"/>
    <property type="molecule type" value="Genomic_DNA"/>
</dbReference>
<dbReference type="PROSITE" id="PS50014">
    <property type="entry name" value="BROMODOMAIN_2"/>
    <property type="match status" value="1"/>
</dbReference>
<dbReference type="PANTHER" id="PTHR47092">
    <property type="entry name" value="CAT EYE SYNDROME CRITICAL REGION PROTEIN 2"/>
    <property type="match status" value="1"/>
</dbReference>
<dbReference type="Gene3D" id="1.20.920.10">
    <property type="entry name" value="Bromodomain-like"/>
    <property type="match status" value="1"/>
</dbReference>
<dbReference type="InterPro" id="IPR018359">
    <property type="entry name" value="Bromodomain_CS"/>
</dbReference>
<evidence type="ECO:0000256" key="4">
    <source>
        <dbReference type="SAM" id="MobiDB-lite"/>
    </source>
</evidence>
<dbReference type="InterPro" id="IPR036427">
    <property type="entry name" value="Bromodomain-like_sf"/>
</dbReference>
<dbReference type="InterPro" id="IPR001487">
    <property type="entry name" value="Bromodomain"/>
</dbReference>
<comment type="caution">
    <text evidence="6">The sequence shown here is derived from an EMBL/GenBank/DDBJ whole genome shotgun (WGS) entry which is preliminary data.</text>
</comment>
<gene>
    <name evidence="6" type="ORF">HHUSO_G28346</name>
</gene>
<evidence type="ECO:0000256" key="3">
    <source>
        <dbReference type="SAM" id="Coils"/>
    </source>
</evidence>
<dbReference type="Pfam" id="PF00439">
    <property type="entry name" value="Bromodomain"/>
    <property type="match status" value="1"/>
</dbReference>
<dbReference type="SMART" id="SM00297">
    <property type="entry name" value="BROMO"/>
    <property type="match status" value="1"/>
</dbReference>
<keyword evidence="7" id="KW-1185">Reference proteome</keyword>
<feature type="compositionally biased region" description="Polar residues" evidence="4">
    <location>
        <begin position="745"/>
        <end position="754"/>
    </location>
</feature>
<accession>A0ABR0YJK6</accession>
<reference evidence="6 7" key="1">
    <citation type="submission" date="2021-05" db="EMBL/GenBank/DDBJ databases">
        <authorList>
            <person name="Zahm M."/>
            <person name="Klopp C."/>
            <person name="Cabau C."/>
            <person name="Kuhl H."/>
            <person name="Suciu R."/>
            <person name="Ciorpac M."/>
            <person name="Holostenco D."/>
            <person name="Gessner J."/>
            <person name="Wuertz S."/>
            <person name="Hohne C."/>
            <person name="Stock M."/>
            <person name="Gislard M."/>
            <person name="Lluch J."/>
            <person name="Milhes M."/>
            <person name="Lampietro C."/>
            <person name="Lopez Roques C."/>
            <person name="Donnadieu C."/>
            <person name="Du K."/>
            <person name="Schartl M."/>
            <person name="Guiguen Y."/>
        </authorList>
    </citation>
    <scope>NUCLEOTIDE SEQUENCE [LARGE SCALE GENOMIC DNA]</scope>
    <source>
        <strain evidence="6">Hh-F2</strain>
        <tissue evidence="6">Blood</tissue>
    </source>
</reference>
<sequence>ELEEALLVENWELIEDLVLQLLQGCYQRKDITKENYHKYLKDILRHRLELEEGLINPLKDAAFRSLSTRSVVDILLRLCDYRMDAYDTFDLLKNFEADSLRLAPLGKDRSGANYWYFFGTRLYKEEPPPPPAKAEQRETQKLKKRIIKQAVKNEDFKELEEKHPNFEKSVSKWNTYFEQRGAWSLVCETLEEWRSLTDRFKESTFLKERKLYTILVENLIPKIGNLIVQKKKKQLQSLPRRSSERILKKQELGEKQNLISGMPEVIRNDNVSEEHHLITAEKETEIQERNQAREARAKRQQSREERALLMSRGIVKITPPDKQEEKNEHKISRQYLDDEEYTSMFKVLEAVKIHKDSWPFCDPVDEHDAPDYYNQIQTPMDLTTIEDKLIKNRYKTTEDFVADFSLIIKNCVQYNGKGNEYSLMARTLEQCFHKAMRKYFPEEKSESDEEEFTLEGKKEKRKRLSSHCGKMAAEHFMTPLNNFDCSSGGSQLLTKQAPGTVWYSSGVTGCRTQQQARMAVLTSYQYIHRTVPPASTATYPRQVYAPQLMAALPSPLFVPLVNIKATSLKSNSPSAIQTIQFHPRGQSVTPAFPQQYGPCPGLIQQAWPVAHFIPAFPHAVSVQGSTRAGLAEGKSEQQQTVVFEVIPNPHKVPVQQRIVSPCPSHLVSCQTTHELTSQENSKLEVNKSSLAVAENQKRNEPYTKDIDLLQQPCRTTPPVDITRLEELTDSNLNKEEICEPPNAKELQTNNVTSPQDHKEKDSKDFILNVLKEQTEVCSEISEKDCVSENRASHHNLPVKDTENYDFICTVNKETDTSRNAPSTGNFQTGNTVLAMKDPVFTGQQVHTVSSNTPEETCFVHHRQPLIHHPNSHIPLQTYCNSNPFNPIYTQVKELFYVQQPTAAFPKKEASSEKHQQCQEVSERPNSRMAFSYIACGIVNII</sequence>
<keyword evidence="3" id="KW-0175">Coiled coil</keyword>
<feature type="domain" description="Bromo" evidence="5">
    <location>
        <begin position="352"/>
        <end position="422"/>
    </location>
</feature>
<evidence type="ECO:0000313" key="7">
    <source>
        <dbReference type="Proteomes" id="UP001369086"/>
    </source>
</evidence>
<feature type="non-terminal residue" evidence="6">
    <location>
        <position position="1"/>
    </location>
</feature>
<proteinExistence type="predicted"/>
<evidence type="ECO:0000259" key="5">
    <source>
        <dbReference type="PROSITE" id="PS50014"/>
    </source>
</evidence>
<evidence type="ECO:0000256" key="1">
    <source>
        <dbReference type="ARBA" id="ARBA00023117"/>
    </source>
</evidence>
<dbReference type="CDD" id="cd05509">
    <property type="entry name" value="Bromo_gcn5_like"/>
    <property type="match status" value="1"/>
</dbReference>